<reference evidence="7" key="1">
    <citation type="journal article" date="2019" name="Int. J. Syst. Evol. Microbiol.">
        <title>The Global Catalogue of Microorganisms (GCM) 10K type strain sequencing project: providing services to taxonomists for standard genome sequencing and annotation.</title>
        <authorList>
            <consortium name="The Broad Institute Genomics Platform"/>
            <consortium name="The Broad Institute Genome Sequencing Center for Infectious Disease"/>
            <person name="Wu L."/>
            <person name="Ma J."/>
        </authorList>
    </citation>
    <scope>NUCLEOTIDE SEQUENCE [LARGE SCALE GENOMIC DNA]</scope>
    <source>
        <strain evidence="7">JCM 17804</strain>
    </source>
</reference>
<evidence type="ECO:0000313" key="6">
    <source>
        <dbReference type="EMBL" id="GAA4354144.1"/>
    </source>
</evidence>
<dbReference type="InterPro" id="IPR051821">
    <property type="entry name" value="Asp/Asn_beta-hydroxylase"/>
</dbReference>
<evidence type="ECO:0000256" key="1">
    <source>
        <dbReference type="ARBA" id="ARBA00007730"/>
    </source>
</evidence>
<dbReference type="InterPro" id="IPR007803">
    <property type="entry name" value="Asp/Arg/Pro-Hydrxlase"/>
</dbReference>
<comment type="similarity">
    <text evidence="1">Belongs to the aspartyl/asparaginyl beta-hydroxylase family.</text>
</comment>
<dbReference type="PANTHER" id="PTHR46332">
    <property type="entry name" value="ASPARTATE BETA-HYDROXYLASE DOMAIN-CONTAINING PROTEIN 2"/>
    <property type="match status" value="1"/>
</dbReference>
<comment type="caution">
    <text evidence="6">The sequence shown here is derived from an EMBL/GenBank/DDBJ whole genome shotgun (WGS) entry which is preliminary data.</text>
</comment>
<dbReference type="RefSeq" id="WP_345540782.1">
    <property type="nucleotide sequence ID" value="NZ_BAABGJ010000080.1"/>
</dbReference>
<gene>
    <name evidence="6" type="primary">lpxO</name>
    <name evidence="6" type="ORF">GCM10023165_45070</name>
</gene>
<evidence type="ECO:0000256" key="2">
    <source>
        <dbReference type="ARBA" id="ARBA00022964"/>
    </source>
</evidence>
<organism evidence="6 7">
    <name type="scientific">Variovorax defluvii</name>
    <dbReference type="NCBI Taxonomy" id="913761"/>
    <lineage>
        <taxon>Bacteria</taxon>
        <taxon>Pseudomonadati</taxon>
        <taxon>Pseudomonadota</taxon>
        <taxon>Betaproteobacteria</taxon>
        <taxon>Burkholderiales</taxon>
        <taxon>Comamonadaceae</taxon>
        <taxon>Variovorax</taxon>
    </lineage>
</organism>
<dbReference type="EMBL" id="BAABGJ010000080">
    <property type="protein sequence ID" value="GAA4354144.1"/>
    <property type="molecule type" value="Genomic_DNA"/>
</dbReference>
<protein>
    <submittedName>
        <fullName evidence="6">Lipid A hydroxylase LpxO</fullName>
    </submittedName>
</protein>
<accession>A0ABP8I9B3</accession>
<evidence type="ECO:0000256" key="4">
    <source>
        <dbReference type="SAM" id="Phobius"/>
    </source>
</evidence>
<dbReference type="Proteomes" id="UP001500975">
    <property type="component" value="Unassembled WGS sequence"/>
</dbReference>
<keyword evidence="2" id="KW-0223">Dioxygenase</keyword>
<feature type="transmembrane region" description="Helical" evidence="4">
    <location>
        <begin position="287"/>
        <end position="304"/>
    </location>
</feature>
<dbReference type="InterPro" id="IPR027443">
    <property type="entry name" value="IPNS-like_sf"/>
</dbReference>
<keyword evidence="4" id="KW-0472">Membrane</keyword>
<keyword evidence="3" id="KW-0560">Oxidoreductase</keyword>
<evidence type="ECO:0000256" key="3">
    <source>
        <dbReference type="ARBA" id="ARBA00023002"/>
    </source>
</evidence>
<sequence>MSSLLSYKLLIPLVFLGAGLYVHFRGQVRHGLGRQLSDHSTFFAPLNVLMYWFSSVPSKPYIDVQQFPELRVLEQNWEAIRDEGLALFDEGHIKAAKGYTDIGFNSFFRTGWKRFYLNWYGDFLPSAKGLCPRTTELLAGIPSVRAAMFAILPPGGRLVRHRDPFAGSLRYHLGLKVPQDAASCRIFVDGQSYHWKDGEPVIFDETYIHYAENLTDETRLILFCDIERPLNNPIARWINREIGWRMIKAAATQNEEGEPIGGLNKAFAQVYKIRVLGKRLKAWNKPSYYAVKWAIFGGLFYWLFF</sequence>
<keyword evidence="4" id="KW-1133">Transmembrane helix</keyword>
<keyword evidence="4" id="KW-0812">Transmembrane</keyword>
<feature type="transmembrane region" description="Helical" evidence="4">
    <location>
        <begin position="6"/>
        <end position="24"/>
    </location>
</feature>
<dbReference type="Gene3D" id="2.60.120.330">
    <property type="entry name" value="B-lactam Antibiotic, Isopenicillin N Synthase, Chain"/>
    <property type="match status" value="1"/>
</dbReference>
<feature type="domain" description="Aspartyl/asparaginy/proline hydroxylase" evidence="5">
    <location>
        <begin position="74"/>
        <end position="229"/>
    </location>
</feature>
<evidence type="ECO:0000259" key="5">
    <source>
        <dbReference type="Pfam" id="PF05118"/>
    </source>
</evidence>
<dbReference type="Pfam" id="PF05118">
    <property type="entry name" value="Asp_Arg_Hydrox"/>
    <property type="match status" value="1"/>
</dbReference>
<dbReference type="SUPFAM" id="SSF51197">
    <property type="entry name" value="Clavaminate synthase-like"/>
    <property type="match status" value="1"/>
</dbReference>
<name>A0ABP8I9B3_9BURK</name>
<dbReference type="PANTHER" id="PTHR46332:SF5">
    <property type="entry name" value="ASPARTATE BETA-HYDROXYLASE DOMAIN CONTAINING 2"/>
    <property type="match status" value="1"/>
</dbReference>
<keyword evidence="7" id="KW-1185">Reference proteome</keyword>
<evidence type="ECO:0000313" key="7">
    <source>
        <dbReference type="Proteomes" id="UP001500975"/>
    </source>
</evidence>
<proteinExistence type="inferred from homology"/>